<evidence type="ECO:0000256" key="3">
    <source>
        <dbReference type="ARBA" id="ARBA00012575"/>
    </source>
</evidence>
<dbReference type="InterPro" id="IPR002820">
    <property type="entry name" value="Mopterin_CF_biosynth-C_dom"/>
</dbReference>
<dbReference type="GO" id="GO:0009976">
    <property type="term" value="F:tocopherol cyclase activity"/>
    <property type="evidence" value="ECO:0007669"/>
    <property type="project" value="InterPro"/>
</dbReference>
<sequence length="662" mass="75663">MKQFCVIREPRLAFGTPFIQKLCCTPFHSSQLQEIFSTSGFVRRNSCFSSTKVGRVRNLAACSSCQQKQNVFTPHWKVLEAVPLTTSYFFEGYYFRITIPELNESFSFIYALERKSCGWVYTAQVLNEEGLLFHTFKNSQFWRHEDTFGMGQWQFDDRKEQEDIGIPRQLHPSVFFRKVPLGFQWTRRYHCGRLLDDKDSSFSCSWNIDITALDGWGSRGRNPQKSTASWLSHIPYLFDPGYQVLMAHGLSNGWLQWKGRSFPILDCPVYIEKNWGQRFPKKWFWLQCNSFFSEKDLSVTSVGAIRRVLFTPNGEETVGMLSIHHRGRHYLFTNWTCFYITWQVAPWGSWSVYAESSQYVAILRAWCDSPGQIVLGPSLNGLQPNTRESLFGHMRIQITEKSTQCKVVEDYSNFAAVEVGGQDKSCWRNIWTDSVFQLPLVLRNVVQYFDESSFETLLLMTARLKLLRRALLDKYSTKINAQVKSESTGHMDEHGNISMVDVSNKEASVRSATAEAKVLVGETVSNKLTETTSWKQSGVLETTKGNLFTVAQIAGIQAAKRTSEWIPLCHPLSLQHVDIQLSLDREKHSITIRSTVKTKAQTGVEMEALTAVTASALTVYDMCKSWSKSISIQDIQLLRKSGGKSGLFEREGVGNKERENNV</sequence>
<dbReference type="EMBL" id="JANCYU010000057">
    <property type="protein sequence ID" value="KAK4527924.1"/>
    <property type="molecule type" value="Genomic_DNA"/>
</dbReference>
<keyword evidence="5" id="KW-0456">Lyase</keyword>
<comment type="caution">
    <text evidence="7">The sequence shown here is derived from an EMBL/GenBank/DDBJ whole genome shotgun (WGS) entry which is preliminary data.</text>
</comment>
<dbReference type="InterPro" id="IPR036522">
    <property type="entry name" value="MoaC_sf"/>
</dbReference>
<evidence type="ECO:0000256" key="1">
    <source>
        <dbReference type="ARBA" id="ARBA00001637"/>
    </source>
</evidence>
<protein>
    <recommendedName>
        <fullName evidence="3">cyclic pyranopterin monophosphate synthase</fullName>
        <ecNumber evidence="3">4.6.1.17</ecNumber>
    </recommendedName>
</protein>
<accession>A0AAV9IKX5</accession>
<feature type="domain" description="Molybdopterin cofactor biosynthesis C (MoaC)" evidence="6">
    <location>
        <begin position="499"/>
        <end position="643"/>
    </location>
</feature>
<dbReference type="InterPro" id="IPR023045">
    <property type="entry name" value="MoaC"/>
</dbReference>
<keyword evidence="4" id="KW-0501">Molybdenum cofactor biosynthesis</keyword>
<dbReference type="InterPro" id="IPR047594">
    <property type="entry name" value="MoaC_bact/euk"/>
</dbReference>
<dbReference type="PANTHER" id="PTHR35309">
    <property type="match status" value="1"/>
</dbReference>
<dbReference type="EC" id="4.6.1.17" evidence="3"/>
<comment type="pathway">
    <text evidence="2">Cofactor biosynthesis; molybdopterin biosynthesis.</text>
</comment>
<comment type="catalytic activity">
    <reaction evidence="1">
        <text>(8S)-3',8-cyclo-7,8-dihydroguanosine 5'-triphosphate = cyclic pyranopterin phosphate + diphosphate</text>
        <dbReference type="Rhea" id="RHEA:49580"/>
        <dbReference type="ChEBI" id="CHEBI:33019"/>
        <dbReference type="ChEBI" id="CHEBI:59648"/>
        <dbReference type="ChEBI" id="CHEBI:131766"/>
        <dbReference type="EC" id="4.6.1.17"/>
    </reaction>
</comment>
<dbReference type="Proteomes" id="UP001300502">
    <property type="component" value="Unassembled WGS sequence"/>
</dbReference>
<organism evidence="7 8">
    <name type="scientific">Galdieria yellowstonensis</name>
    <dbReference type="NCBI Taxonomy" id="3028027"/>
    <lineage>
        <taxon>Eukaryota</taxon>
        <taxon>Rhodophyta</taxon>
        <taxon>Bangiophyceae</taxon>
        <taxon>Galdieriales</taxon>
        <taxon>Galdieriaceae</taxon>
        <taxon>Galdieria</taxon>
    </lineage>
</organism>
<reference evidence="7 8" key="1">
    <citation type="submission" date="2022-07" db="EMBL/GenBank/DDBJ databases">
        <title>Genome-wide signatures of adaptation to extreme environments.</title>
        <authorList>
            <person name="Cho C.H."/>
            <person name="Yoon H.S."/>
        </authorList>
    </citation>
    <scope>NUCLEOTIDE SEQUENCE [LARGE SCALE GENOMIC DNA]</scope>
    <source>
        <strain evidence="7 8">108.79 E11</strain>
    </source>
</reference>
<evidence type="ECO:0000313" key="8">
    <source>
        <dbReference type="Proteomes" id="UP001300502"/>
    </source>
</evidence>
<evidence type="ECO:0000256" key="5">
    <source>
        <dbReference type="ARBA" id="ARBA00023239"/>
    </source>
</evidence>
<dbReference type="InterPro" id="IPR025893">
    <property type="entry name" value="Tocopherol_cyclase"/>
</dbReference>
<name>A0AAV9IKX5_9RHOD</name>
<dbReference type="AlphaFoldDB" id="A0AAV9IKX5"/>
<dbReference type="NCBIfam" id="NF006870">
    <property type="entry name" value="PRK09364.1"/>
    <property type="match status" value="1"/>
</dbReference>
<evidence type="ECO:0000256" key="4">
    <source>
        <dbReference type="ARBA" id="ARBA00023150"/>
    </source>
</evidence>
<dbReference type="Pfam" id="PF14249">
    <property type="entry name" value="Tocopherol_cycl"/>
    <property type="match status" value="1"/>
</dbReference>
<dbReference type="SUPFAM" id="SSF55040">
    <property type="entry name" value="Molybdenum cofactor biosynthesis protein C, MoaC"/>
    <property type="match status" value="1"/>
</dbReference>
<evidence type="ECO:0000256" key="2">
    <source>
        <dbReference type="ARBA" id="ARBA00005046"/>
    </source>
</evidence>
<dbReference type="Pfam" id="PF01967">
    <property type="entry name" value="MoaC"/>
    <property type="match status" value="1"/>
</dbReference>
<evidence type="ECO:0000313" key="7">
    <source>
        <dbReference type="EMBL" id="KAK4527924.1"/>
    </source>
</evidence>
<dbReference type="CDD" id="cd01420">
    <property type="entry name" value="MoaC_PE"/>
    <property type="match status" value="1"/>
</dbReference>
<dbReference type="GO" id="GO:0061799">
    <property type="term" value="F:cyclic pyranopterin monophosphate synthase activity"/>
    <property type="evidence" value="ECO:0007669"/>
    <property type="project" value="UniProtKB-EC"/>
</dbReference>
<dbReference type="NCBIfam" id="TIGR00581">
    <property type="entry name" value="moaC"/>
    <property type="match status" value="1"/>
</dbReference>
<gene>
    <name evidence="7" type="ORF">GAYE_SCF46G5857</name>
</gene>
<keyword evidence="8" id="KW-1185">Reference proteome</keyword>
<proteinExistence type="predicted"/>
<dbReference type="GO" id="GO:0006777">
    <property type="term" value="P:Mo-molybdopterin cofactor biosynthetic process"/>
    <property type="evidence" value="ECO:0007669"/>
    <property type="project" value="UniProtKB-KW"/>
</dbReference>
<dbReference type="PANTHER" id="PTHR35309:SF4">
    <property type="entry name" value="TOCOPHEROL CYCLASE"/>
    <property type="match status" value="1"/>
</dbReference>
<evidence type="ECO:0000259" key="6">
    <source>
        <dbReference type="Pfam" id="PF01967"/>
    </source>
</evidence>
<dbReference type="Gene3D" id="3.30.70.640">
    <property type="entry name" value="Molybdopterin cofactor biosynthesis C (MoaC) domain"/>
    <property type="match status" value="1"/>
</dbReference>